<keyword evidence="5 9" id="KW-0732">Signal</keyword>
<dbReference type="SUPFAM" id="SSF51445">
    <property type="entry name" value="(Trans)glycosidases"/>
    <property type="match status" value="1"/>
</dbReference>
<evidence type="ECO:0000256" key="1">
    <source>
        <dbReference type="ARBA" id="ARBA00004191"/>
    </source>
</evidence>
<sequence>MKTTTLSLAALSLLQLTLAQPHVGRHNAHRALHEKRDLGTVVDTAVVEARAPDVVGYPPAASTPVPNPQAGFGFSYTPYLANKQCKTQEQVNHDFAAIPPGFSTVRIYGPDCNQVRTTMVAAKKYGFKIFAGVYHFDKVAAETQVIVDAVQGDWSLITMISIGNEWVNNGITDPAGVASAVATARAILTAAGYHGKIVAVDTLAAARAHPELCENVPQCVLNCHPFFDTHTAAEGAGEFIVTQIAELRKLLSNPNIDILISETGWPSSGISHDKAVASPEAQKAAIESIKKSFASNPSGVVLFSTFNEFWKNNNPQLFNAENSWGFLGHAPSDVAAGLIV</sequence>
<reference evidence="10" key="1">
    <citation type="submission" date="2020-10" db="EMBL/GenBank/DDBJ databases">
        <title>Genome Sequence of Monilinia vaccinii-corymbosi Sheds Light on Mummy Berry Disease Infection of Blueberry and Mating Type.</title>
        <authorList>
            <person name="Yow A.G."/>
            <person name="Zhang Y."/>
            <person name="Bansal K."/>
            <person name="Eacker S.M."/>
            <person name="Sullivan S."/>
            <person name="Liachko I."/>
            <person name="Cubeta M.A."/>
            <person name="Rollins J.A."/>
            <person name="Ashrafi H."/>
        </authorList>
    </citation>
    <scope>NUCLEOTIDE SEQUENCE</scope>
    <source>
        <strain evidence="10">RL-1</strain>
    </source>
</reference>
<accession>A0A8A3P9R5</accession>
<name>A0A8A3P9R5_9HELO</name>
<dbReference type="PROSITE" id="PS00587">
    <property type="entry name" value="GLYCOSYL_HYDROL_F17"/>
    <property type="match status" value="1"/>
</dbReference>
<dbReference type="Gene3D" id="3.20.20.80">
    <property type="entry name" value="Glycosidases"/>
    <property type="match status" value="1"/>
</dbReference>
<evidence type="ECO:0000256" key="8">
    <source>
        <dbReference type="RuleBase" id="RU004336"/>
    </source>
</evidence>
<evidence type="ECO:0000256" key="3">
    <source>
        <dbReference type="ARBA" id="ARBA00022512"/>
    </source>
</evidence>
<dbReference type="InterPro" id="IPR017853">
    <property type="entry name" value="GH"/>
</dbReference>
<evidence type="ECO:0008006" key="12">
    <source>
        <dbReference type="Google" id="ProtNLM"/>
    </source>
</evidence>
<evidence type="ECO:0000256" key="6">
    <source>
        <dbReference type="ARBA" id="ARBA00022801"/>
    </source>
</evidence>
<dbReference type="InterPro" id="IPR050732">
    <property type="entry name" value="Beta-glucan_modifiers"/>
</dbReference>
<evidence type="ECO:0000313" key="11">
    <source>
        <dbReference type="Proteomes" id="UP000672032"/>
    </source>
</evidence>
<dbReference type="InterPro" id="IPR000490">
    <property type="entry name" value="Glyco_hydro_17"/>
</dbReference>
<dbReference type="Proteomes" id="UP000672032">
    <property type="component" value="Chromosome 2"/>
</dbReference>
<comment type="similarity">
    <text evidence="2 7">Belongs to the glycosyl hydrolase 17 family.</text>
</comment>
<keyword evidence="3" id="KW-0134">Cell wall</keyword>
<dbReference type="GO" id="GO:0005975">
    <property type="term" value="P:carbohydrate metabolic process"/>
    <property type="evidence" value="ECO:0007669"/>
    <property type="project" value="InterPro"/>
</dbReference>
<keyword evidence="4" id="KW-0964">Secreted</keyword>
<proteinExistence type="inferred from homology"/>
<dbReference type="AlphaFoldDB" id="A0A8A3P9R5"/>
<feature type="signal peptide" evidence="9">
    <location>
        <begin position="1"/>
        <end position="19"/>
    </location>
</feature>
<gene>
    <name evidence="10" type="ORF">DSL72_000772</name>
</gene>
<dbReference type="PANTHER" id="PTHR16631:SF14">
    <property type="entry name" value="FAMILY 17 GLUCOSIDASE SCW10-RELATED"/>
    <property type="match status" value="1"/>
</dbReference>
<dbReference type="GO" id="GO:0009277">
    <property type="term" value="C:fungal-type cell wall"/>
    <property type="evidence" value="ECO:0007669"/>
    <property type="project" value="TreeGrafter"/>
</dbReference>
<feature type="chain" id="PRO_5032717593" description="Glycoside hydrolase family 17 protein" evidence="9">
    <location>
        <begin position="20"/>
        <end position="340"/>
    </location>
</feature>
<evidence type="ECO:0000256" key="2">
    <source>
        <dbReference type="ARBA" id="ARBA00008773"/>
    </source>
</evidence>
<keyword evidence="11" id="KW-1185">Reference proteome</keyword>
<evidence type="ECO:0000256" key="9">
    <source>
        <dbReference type="SAM" id="SignalP"/>
    </source>
</evidence>
<comment type="subcellular location">
    <subcellularLocation>
        <location evidence="1">Secreted</location>
        <location evidence="1">Cell wall</location>
    </subcellularLocation>
</comment>
<evidence type="ECO:0000313" key="10">
    <source>
        <dbReference type="EMBL" id="QSZ31209.1"/>
    </source>
</evidence>
<organism evidence="10 11">
    <name type="scientific">Monilinia vaccinii-corymbosi</name>
    <dbReference type="NCBI Taxonomy" id="61207"/>
    <lineage>
        <taxon>Eukaryota</taxon>
        <taxon>Fungi</taxon>
        <taxon>Dikarya</taxon>
        <taxon>Ascomycota</taxon>
        <taxon>Pezizomycotina</taxon>
        <taxon>Leotiomycetes</taxon>
        <taxon>Helotiales</taxon>
        <taxon>Sclerotiniaceae</taxon>
        <taxon>Monilinia</taxon>
    </lineage>
</organism>
<evidence type="ECO:0000256" key="4">
    <source>
        <dbReference type="ARBA" id="ARBA00022525"/>
    </source>
</evidence>
<dbReference type="PANTHER" id="PTHR16631">
    <property type="entry name" value="GLUCAN 1,3-BETA-GLUCOSIDASE"/>
    <property type="match status" value="1"/>
</dbReference>
<evidence type="ECO:0000256" key="5">
    <source>
        <dbReference type="ARBA" id="ARBA00022729"/>
    </source>
</evidence>
<keyword evidence="6 8" id="KW-0378">Hydrolase</keyword>
<dbReference type="GO" id="GO:0042973">
    <property type="term" value="F:glucan endo-1,3-beta-D-glucosidase activity"/>
    <property type="evidence" value="ECO:0007669"/>
    <property type="project" value="TreeGrafter"/>
</dbReference>
<dbReference type="Pfam" id="PF00332">
    <property type="entry name" value="Glyco_hydro_17"/>
    <property type="match status" value="1"/>
</dbReference>
<keyword evidence="8" id="KW-0326">Glycosidase</keyword>
<dbReference type="OrthoDB" id="941679at2759"/>
<dbReference type="GO" id="GO:0005576">
    <property type="term" value="C:extracellular region"/>
    <property type="evidence" value="ECO:0007669"/>
    <property type="project" value="TreeGrafter"/>
</dbReference>
<dbReference type="GO" id="GO:0071555">
    <property type="term" value="P:cell wall organization"/>
    <property type="evidence" value="ECO:0007669"/>
    <property type="project" value="TreeGrafter"/>
</dbReference>
<evidence type="ECO:0000256" key="7">
    <source>
        <dbReference type="RuleBase" id="RU004335"/>
    </source>
</evidence>
<dbReference type="GO" id="GO:0009986">
    <property type="term" value="C:cell surface"/>
    <property type="evidence" value="ECO:0007669"/>
    <property type="project" value="TreeGrafter"/>
</dbReference>
<protein>
    <recommendedName>
        <fullName evidence="12">Glycoside hydrolase family 17 protein</fullName>
    </recommendedName>
</protein>
<dbReference type="EMBL" id="CP063406">
    <property type="protein sequence ID" value="QSZ31209.1"/>
    <property type="molecule type" value="Genomic_DNA"/>
</dbReference>